<feature type="domain" description="Helicase C-terminal" evidence="2">
    <location>
        <begin position="757"/>
        <end position="925"/>
    </location>
</feature>
<dbReference type="Proteomes" id="UP000813672">
    <property type="component" value="Unassembled WGS sequence"/>
</dbReference>
<feature type="region of interest" description="Disordered" evidence="1">
    <location>
        <begin position="39"/>
        <end position="59"/>
    </location>
</feature>
<evidence type="ECO:0000259" key="2">
    <source>
        <dbReference type="PROSITE" id="PS51194"/>
    </source>
</evidence>
<keyword evidence="3" id="KW-0378">Hydrolase</keyword>
<dbReference type="InterPro" id="IPR001650">
    <property type="entry name" value="Helicase_C-like"/>
</dbReference>
<dbReference type="Pfam" id="PF00271">
    <property type="entry name" value="Helicase_C"/>
    <property type="match status" value="1"/>
</dbReference>
<dbReference type="AlphaFoldDB" id="A0A9Q3WL91"/>
<keyword evidence="3" id="KW-0547">Nucleotide-binding</keyword>
<proteinExistence type="predicted"/>
<feature type="compositionally biased region" description="Acidic residues" evidence="1">
    <location>
        <begin position="48"/>
        <end position="59"/>
    </location>
</feature>
<gene>
    <name evidence="3" type="ORF">KBY27_11000</name>
</gene>
<dbReference type="PROSITE" id="PS51194">
    <property type="entry name" value="HELICASE_CTER"/>
    <property type="match status" value="1"/>
</dbReference>
<sequence length="1052" mass="115410">MIDARDTLLERMKVDLIGPEEPNELISDRPTDRYLTGILFPPRTTISPEDDDEASDADDADAVGTALDGVKAASAFRPSSAGLSFAVQPSGSAPRMRVRVDGARYRPESAADDSAGSSRKRVQSWRRDPQFAEVSLQLAELREEAAPVISLAGSGLPGTSLHCRIAPWGDILLVTLAVTNDARPTEARSRAANEEAALFQFSLSVECTADCSFVPKPDRAGSASDEDDARTSALLYRNVQQFAVGHTCSAMWDEPVDGAVRQVRTSWFPEATVHVVSAEGDIEFRRDAARLPLAASWLASEEAPSLFAGLKSFVAAYAQWVARMEDAALGMPEEHVKQARVHMQRCRTAEQRMRAGIALLESSPEVLTAFRLANTALALQYSWRINPQPPDLIWRPFQLGFALLCLESIANSDSSDRESMDLLWFPTGGGKTEAYLLLTAFTVFLRRLRAAGNPSGAGVTTFMRYTLRLLTIQQFERAAALICACEMVRRGKVNLQEVDLPAHFATDMPISLGLWVGEGATPNTVSQAEQVLGTEAESSPAQLRSCPCCREVLDWKISPDKSRVEVRCLTKSCDVGQELALLPIWTVDEDVYRERPTLLIGTVDKYAQITRNQKTGCLFGIGTAADSPELVIQDELHLISGPLGSLAGLYETAIDELCRSASGVRAKIIGSTATIRRAEDQIKALFDRSSFQFPPPGLDHTNSGFAIENRDVPGRRYVGISTVGRSAKFTQQAVAASLLQAATDTTLPPDRRDGYWTLVNYFNSLRELGGALVLMRDDVARSIRDYAARRPGEVERDAGMQIELTSRVRSSDIPKYLKDLERAWSDPDHVDIVLASNMISVGMDVSRLGLMVVNGQPKTIAEYIQATSRVGRSQQAPGLVITLFNAAKSRDRSRYETFASWHRSLYRDVEATSVTPFAPRARDRALHAPYVAMVRHLVDGMENPGAIEHHQREAETLLETVIARIERIDPVEADAARAQLNSFLDDWFDRQGLKDYWQDYGEALLTSAEAAAERGNKARFAGQKPTPNSLRSVEASASYVLLEGGSDRGAGQ</sequence>
<dbReference type="EMBL" id="JAGQAF010000006">
    <property type="protein sequence ID" value="MCE8537984.1"/>
    <property type="molecule type" value="Genomic_DNA"/>
</dbReference>
<feature type="region of interest" description="Disordered" evidence="1">
    <location>
        <begin position="104"/>
        <end position="124"/>
    </location>
</feature>
<dbReference type="RefSeq" id="WP_234219809.1">
    <property type="nucleotide sequence ID" value="NZ_JAGQAF010000006.1"/>
</dbReference>
<dbReference type="CDD" id="cd18785">
    <property type="entry name" value="SF2_C"/>
    <property type="match status" value="1"/>
</dbReference>
<protein>
    <submittedName>
        <fullName evidence="3">DNA helicase</fullName>
    </submittedName>
</protein>
<dbReference type="InterPro" id="IPR027417">
    <property type="entry name" value="P-loop_NTPase"/>
</dbReference>
<evidence type="ECO:0000313" key="3">
    <source>
        <dbReference type="EMBL" id="MCE8537984.1"/>
    </source>
</evidence>
<name>A0A9Q3WL91_9RHOB</name>
<dbReference type="Gene3D" id="3.40.50.300">
    <property type="entry name" value="P-loop containing nucleotide triphosphate hydrolases"/>
    <property type="match status" value="2"/>
</dbReference>
<organism evidence="3 4">
    <name type="scientific">Ruegeria pomeroyi</name>
    <dbReference type="NCBI Taxonomy" id="89184"/>
    <lineage>
        <taxon>Bacteria</taxon>
        <taxon>Pseudomonadati</taxon>
        <taxon>Pseudomonadota</taxon>
        <taxon>Alphaproteobacteria</taxon>
        <taxon>Rhodobacterales</taxon>
        <taxon>Roseobacteraceae</taxon>
        <taxon>Ruegeria</taxon>
    </lineage>
</organism>
<dbReference type="SUPFAM" id="SSF52540">
    <property type="entry name" value="P-loop containing nucleoside triphosphate hydrolases"/>
    <property type="match status" value="1"/>
</dbReference>
<reference evidence="3" key="1">
    <citation type="journal article" date="2021" name="Environ. Microbiol.">
        <title>Cryptic niche differentiation of novel sediment ecotypes of Rugeria pomeroyi correlates with nitrate respiration.</title>
        <authorList>
            <person name="Lin X."/>
            <person name="McNichol J."/>
            <person name="Chu X."/>
            <person name="Qian Y."/>
            <person name="Luo H."/>
        </authorList>
    </citation>
    <scope>NUCLEOTIDE SEQUENCE</scope>
    <source>
        <strain evidence="3">SZCCDBB064</strain>
    </source>
</reference>
<keyword evidence="3" id="KW-0067">ATP-binding</keyword>
<keyword evidence="3" id="KW-0347">Helicase</keyword>
<evidence type="ECO:0000313" key="4">
    <source>
        <dbReference type="Proteomes" id="UP000813672"/>
    </source>
</evidence>
<dbReference type="GO" id="GO:0004386">
    <property type="term" value="F:helicase activity"/>
    <property type="evidence" value="ECO:0007669"/>
    <property type="project" value="UniProtKB-KW"/>
</dbReference>
<evidence type="ECO:0000256" key="1">
    <source>
        <dbReference type="SAM" id="MobiDB-lite"/>
    </source>
</evidence>
<accession>A0A9Q3WL91</accession>
<comment type="caution">
    <text evidence="3">The sequence shown here is derived from an EMBL/GenBank/DDBJ whole genome shotgun (WGS) entry which is preliminary data.</text>
</comment>